<dbReference type="EMBL" id="BMZS01000015">
    <property type="protein sequence ID" value="GHD62977.1"/>
    <property type="molecule type" value="Genomic_DNA"/>
</dbReference>
<keyword evidence="1" id="KW-0732">Signal</keyword>
<accession>A0A918XXD7</accession>
<gene>
    <name evidence="2" type="ORF">GCM10017083_52570</name>
</gene>
<sequence length="138" mass="14539">MLALAGLGLLVAAGPAAVRAADEPEWIPRPIAVLQGLDKVTARISTVTAPVGSTVEFGTLRITVETCQERPPTLPPESAAFVEIDDEPPDEPRRQVFGGWMFASSPALNALQHPVYDVWVLSCRSESTAGQSSASGSN</sequence>
<name>A0A918XXD7_9PROT</name>
<evidence type="ECO:0008006" key="4">
    <source>
        <dbReference type="Google" id="ProtNLM"/>
    </source>
</evidence>
<protein>
    <recommendedName>
        <fullName evidence="4">DUF2155 domain-containing protein</fullName>
    </recommendedName>
</protein>
<dbReference type="Pfam" id="PF09923">
    <property type="entry name" value="DUF2155"/>
    <property type="match status" value="1"/>
</dbReference>
<keyword evidence="3" id="KW-1185">Reference proteome</keyword>
<evidence type="ECO:0000313" key="3">
    <source>
        <dbReference type="Proteomes" id="UP000630353"/>
    </source>
</evidence>
<comment type="caution">
    <text evidence="2">The sequence shown here is derived from an EMBL/GenBank/DDBJ whole genome shotgun (WGS) entry which is preliminary data.</text>
</comment>
<proteinExistence type="predicted"/>
<dbReference type="Proteomes" id="UP000630353">
    <property type="component" value="Unassembled WGS sequence"/>
</dbReference>
<organism evidence="2 3">
    <name type="scientific">Thalassobaculum fulvum</name>
    <dbReference type="NCBI Taxonomy" id="1633335"/>
    <lineage>
        <taxon>Bacteria</taxon>
        <taxon>Pseudomonadati</taxon>
        <taxon>Pseudomonadota</taxon>
        <taxon>Alphaproteobacteria</taxon>
        <taxon>Rhodospirillales</taxon>
        <taxon>Thalassobaculaceae</taxon>
        <taxon>Thalassobaculum</taxon>
    </lineage>
</organism>
<evidence type="ECO:0000313" key="2">
    <source>
        <dbReference type="EMBL" id="GHD62977.1"/>
    </source>
</evidence>
<reference evidence="2" key="2">
    <citation type="submission" date="2020-09" db="EMBL/GenBank/DDBJ databases">
        <authorList>
            <person name="Sun Q."/>
            <person name="Kim S."/>
        </authorList>
    </citation>
    <scope>NUCLEOTIDE SEQUENCE</scope>
    <source>
        <strain evidence="2">KCTC 42651</strain>
    </source>
</reference>
<dbReference type="AlphaFoldDB" id="A0A918XXD7"/>
<feature type="chain" id="PRO_5037916836" description="DUF2155 domain-containing protein" evidence="1">
    <location>
        <begin position="21"/>
        <end position="138"/>
    </location>
</feature>
<feature type="signal peptide" evidence="1">
    <location>
        <begin position="1"/>
        <end position="20"/>
    </location>
</feature>
<evidence type="ECO:0000256" key="1">
    <source>
        <dbReference type="SAM" id="SignalP"/>
    </source>
</evidence>
<reference evidence="2" key="1">
    <citation type="journal article" date="2014" name="Int. J. Syst. Evol. Microbiol.">
        <title>Complete genome sequence of Corynebacterium casei LMG S-19264T (=DSM 44701T), isolated from a smear-ripened cheese.</title>
        <authorList>
            <consortium name="US DOE Joint Genome Institute (JGI-PGF)"/>
            <person name="Walter F."/>
            <person name="Albersmeier A."/>
            <person name="Kalinowski J."/>
            <person name="Ruckert C."/>
        </authorList>
    </citation>
    <scope>NUCLEOTIDE SEQUENCE</scope>
    <source>
        <strain evidence="2">KCTC 42651</strain>
    </source>
</reference>
<dbReference type="InterPro" id="IPR019225">
    <property type="entry name" value="DUF2155"/>
</dbReference>